<feature type="chain" id="PRO_5040794362" description="DUF3999 family protein" evidence="2">
    <location>
        <begin position="27"/>
        <end position="417"/>
    </location>
</feature>
<evidence type="ECO:0008006" key="5">
    <source>
        <dbReference type="Google" id="ProtNLM"/>
    </source>
</evidence>
<evidence type="ECO:0000313" key="4">
    <source>
        <dbReference type="Proteomes" id="UP001151079"/>
    </source>
</evidence>
<proteinExistence type="predicted"/>
<dbReference type="AlphaFoldDB" id="A0A9X2ZIS2"/>
<feature type="signal peptide" evidence="2">
    <location>
        <begin position="1"/>
        <end position="26"/>
    </location>
</feature>
<keyword evidence="1" id="KW-0812">Transmembrane</keyword>
<dbReference type="EMBL" id="JAOZEW010000040">
    <property type="protein sequence ID" value="MCV9930562.1"/>
    <property type="molecule type" value="Genomic_DNA"/>
</dbReference>
<accession>A0A9X2ZIS2</accession>
<keyword evidence="1" id="KW-1133">Transmembrane helix</keyword>
<protein>
    <recommendedName>
        <fullName evidence="5">DUF3999 family protein</fullName>
    </recommendedName>
</protein>
<sequence>MKTNPMKLMKPNKFLLLLFLVNFSFAQYNTTAKIKAAATTGLNKIILPPAIRSASKEDLRDFRIFDSKGIEVPYFIVRNEKETFSSTFEEYSIVSKTVVPNKSTSIIIANPSTQSINQISLFIANSDVTKNYSVSGSEDQKEWFGLSNSQKLHDLNSNDKTNVIKTISFPLSSYRFLKIDFDDKKTLPINILKAGNFNEQVKNNSLQEIVPQSSSVTQLPSEKKTKIHIIFDVPQVLNQISFDISKPAFYKRDAILYKNAIRKRKHKTETYAENITYFELNSNTKNTFNIPQIFEKEFFITISNEDNPALDVAEIKFYQIPVSIIADLNANEKYTIKTGNKNLSEPQYDLSNFKNNIATNLPQTSIYEIKQITNTDTKAQNKSIWQQSWFMWMCIVIGGIAILYFTTSLVKDMKKNN</sequence>
<organism evidence="3 4">
    <name type="scientific">Flavobacterium shii</name>
    <dbReference type="NCBI Taxonomy" id="2987687"/>
    <lineage>
        <taxon>Bacteria</taxon>
        <taxon>Pseudomonadati</taxon>
        <taxon>Bacteroidota</taxon>
        <taxon>Flavobacteriia</taxon>
        <taxon>Flavobacteriales</taxon>
        <taxon>Flavobacteriaceae</taxon>
        <taxon>Flavobacterium</taxon>
    </lineage>
</organism>
<feature type="transmembrane region" description="Helical" evidence="1">
    <location>
        <begin position="389"/>
        <end position="410"/>
    </location>
</feature>
<name>A0A9X2ZIS2_9FLAO</name>
<evidence type="ECO:0000256" key="2">
    <source>
        <dbReference type="SAM" id="SignalP"/>
    </source>
</evidence>
<keyword evidence="1" id="KW-0472">Membrane</keyword>
<evidence type="ECO:0000256" key="1">
    <source>
        <dbReference type="SAM" id="Phobius"/>
    </source>
</evidence>
<keyword evidence="4" id="KW-1185">Reference proteome</keyword>
<keyword evidence="2" id="KW-0732">Signal</keyword>
<evidence type="ECO:0000313" key="3">
    <source>
        <dbReference type="EMBL" id="MCV9930562.1"/>
    </source>
</evidence>
<dbReference type="Proteomes" id="UP001151079">
    <property type="component" value="Unassembled WGS sequence"/>
</dbReference>
<comment type="caution">
    <text evidence="3">The sequence shown here is derived from an EMBL/GenBank/DDBJ whole genome shotgun (WGS) entry which is preliminary data.</text>
</comment>
<reference evidence="3" key="1">
    <citation type="submission" date="2022-10" db="EMBL/GenBank/DDBJ databases">
        <title>Two novel species of Flavobacterium.</title>
        <authorList>
            <person name="Liu Q."/>
            <person name="Xin Y.-H."/>
        </authorList>
    </citation>
    <scope>NUCLEOTIDE SEQUENCE</scope>
    <source>
        <strain evidence="3">LS1R49</strain>
    </source>
</reference>
<gene>
    <name evidence="3" type="ORF">OIU83_23075</name>
</gene>
<dbReference type="Gene3D" id="2.60.120.260">
    <property type="entry name" value="Galactose-binding domain-like"/>
    <property type="match status" value="1"/>
</dbReference>